<dbReference type="InterPro" id="IPR036689">
    <property type="entry name" value="ESAT-6-like_sf"/>
</dbReference>
<dbReference type="OrthoDB" id="5969911at2"/>
<keyword evidence="4" id="KW-0378">Hydrolase</keyword>
<feature type="region of interest" description="Disordered" evidence="2">
    <location>
        <begin position="180"/>
        <end position="205"/>
    </location>
</feature>
<evidence type="ECO:0000259" key="3">
    <source>
        <dbReference type="Pfam" id="PF06259"/>
    </source>
</evidence>
<protein>
    <submittedName>
        <fullName evidence="4">Alpha/beta hydrolase</fullName>
    </submittedName>
</protein>
<accession>A0A428ZA53</accession>
<dbReference type="Proteomes" id="UP000287547">
    <property type="component" value="Unassembled WGS sequence"/>
</dbReference>
<feature type="coiled-coil region" evidence="1">
    <location>
        <begin position="244"/>
        <end position="294"/>
    </location>
</feature>
<dbReference type="Pfam" id="PF06259">
    <property type="entry name" value="Abhydrolase_8"/>
    <property type="match status" value="1"/>
</dbReference>
<comment type="caution">
    <text evidence="4">The sequence shown here is derived from an EMBL/GenBank/DDBJ whole genome shotgun (WGS) entry which is preliminary data.</text>
</comment>
<dbReference type="EMBL" id="QHKI01000014">
    <property type="protein sequence ID" value="RSM84943.1"/>
    <property type="molecule type" value="Genomic_DNA"/>
</dbReference>
<dbReference type="GO" id="GO:0016787">
    <property type="term" value="F:hydrolase activity"/>
    <property type="evidence" value="ECO:0007669"/>
    <property type="project" value="UniProtKB-KW"/>
</dbReference>
<dbReference type="InterPro" id="IPR010427">
    <property type="entry name" value="DUF1023"/>
</dbReference>
<gene>
    <name evidence="4" type="ORF">DMH04_18970</name>
</gene>
<evidence type="ECO:0000256" key="2">
    <source>
        <dbReference type="SAM" id="MobiDB-lite"/>
    </source>
</evidence>
<name>A0A428ZA53_KIBAR</name>
<dbReference type="InterPro" id="IPR029058">
    <property type="entry name" value="AB_hydrolase_fold"/>
</dbReference>
<keyword evidence="1" id="KW-0175">Coiled coil</keyword>
<dbReference type="SUPFAM" id="SSF53474">
    <property type="entry name" value="alpha/beta-Hydrolases"/>
    <property type="match status" value="1"/>
</dbReference>
<proteinExistence type="predicted"/>
<dbReference type="AlphaFoldDB" id="A0A428ZA53"/>
<feature type="compositionally biased region" description="Low complexity" evidence="2">
    <location>
        <begin position="180"/>
        <end position="192"/>
    </location>
</feature>
<reference evidence="4 5" key="1">
    <citation type="submission" date="2018-05" db="EMBL/GenBank/DDBJ databases">
        <title>Evolution of GPA BGCs.</title>
        <authorList>
            <person name="Waglechner N."/>
            <person name="Wright G.D."/>
        </authorList>
    </citation>
    <scope>NUCLEOTIDE SEQUENCE [LARGE SCALE GENOMIC DNA]</scope>
    <source>
        <strain evidence="4 5">A82846</strain>
    </source>
</reference>
<evidence type="ECO:0000313" key="5">
    <source>
        <dbReference type="Proteomes" id="UP000287547"/>
    </source>
</evidence>
<evidence type="ECO:0000256" key="1">
    <source>
        <dbReference type="SAM" id="Coils"/>
    </source>
</evidence>
<feature type="domain" description="DUF1023" evidence="3">
    <location>
        <begin position="314"/>
        <end position="491"/>
    </location>
</feature>
<organism evidence="4 5">
    <name type="scientific">Kibdelosporangium aridum</name>
    <dbReference type="NCBI Taxonomy" id="2030"/>
    <lineage>
        <taxon>Bacteria</taxon>
        <taxon>Bacillati</taxon>
        <taxon>Actinomycetota</taxon>
        <taxon>Actinomycetes</taxon>
        <taxon>Pseudonocardiales</taxon>
        <taxon>Pseudonocardiaceae</taxon>
        <taxon>Kibdelosporangium</taxon>
    </lineage>
</organism>
<dbReference type="RefSeq" id="WP_037267035.1">
    <property type="nucleotide sequence ID" value="NZ_QHKI01000014.1"/>
</dbReference>
<evidence type="ECO:0000313" key="4">
    <source>
        <dbReference type="EMBL" id="RSM84943.1"/>
    </source>
</evidence>
<dbReference type="SUPFAM" id="SSF140453">
    <property type="entry name" value="EsxAB dimer-like"/>
    <property type="match status" value="1"/>
</dbReference>
<sequence length="569" mass="61467">MPTYGDIRKWQSGPLDTAVGDLNRCCDELLGLSDELAATGTPQGWTGQSADQARGKREDLNNRMERLVAGVAAVRRGMGEAADAVEALGHAIKETEDIAQRHHFVIRDDGSVVDNAPDTAHDPAHIDEYFRERQRVQTELADRVEQAVRRGTDIDNDLAAILSRADKGEVDDQGATSLQAAASAGAKQGGLSTLEPPKGGTPYDNAGWWDSLSEAERKQIIAQNPDWIGNLDGVPGSARDEANRNRIDDERAKLEARKRELEADLDDNWFGGTFTNADAELEHVNAKLESLKKIEETLAQPGERQLLLLNMSNERAEAAIANGNVDTAKHVAVFTPGLTSTVDGSMKGYDDAMYNLRHRTEEELARYGDGSKVATVTWIGYQAPQMGAHGLLFDDNTVLDDHAAQEGAKKLAPFLNGIDASRANDPHMTALGHSYGSTTTGIALQQNTGVDNAVFYGSPGLGTDNVDKINVPTGNSYYIEARKDAVGDFGYFGIDPSHMDGMNHVSAKETTLPDGRQLSESTGHSAYMNDKSTSQYNLSVVVGGMPERAVRDDGKGFGDVLSWPIPGTY</sequence>